<dbReference type="AlphaFoldDB" id="A0A9P3Q7P5"/>
<evidence type="ECO:0000313" key="1">
    <source>
        <dbReference type="EMBL" id="GLB85636.1"/>
    </source>
</evidence>
<proteinExistence type="predicted"/>
<keyword evidence="3" id="KW-1185">Reference proteome</keyword>
<dbReference type="RefSeq" id="WP_236979122.1">
    <property type="nucleotide sequence ID" value="NZ_BRXE01000093.1"/>
</dbReference>
<name>A0A9P3Q7P5_9MYCO</name>
<evidence type="ECO:0000313" key="2">
    <source>
        <dbReference type="EMBL" id="GLD32616.1"/>
    </source>
</evidence>
<sequence length="71" mass="7567">MSTGCRDCRAGFDHCHGTMIVHSLSRPECTEPDCAVPELFTHAFVIDCDVVGCECAQADGEAGWSAHRVGA</sequence>
<dbReference type="EMBL" id="BRZI01000048">
    <property type="protein sequence ID" value="GLD32616.1"/>
    <property type="molecule type" value="Genomic_DNA"/>
</dbReference>
<accession>A0A9P3Q7P5</accession>
<evidence type="ECO:0000313" key="3">
    <source>
        <dbReference type="Proteomes" id="UP001064782"/>
    </source>
</evidence>
<reference evidence="2" key="1">
    <citation type="submission" date="2022-08" db="EMBL/GenBank/DDBJ databases">
        <title>Mycobacterium kiyosense sp. nov., scotochromogenic slow-glowing species isolated from respiratory specimens.</title>
        <authorList>
            <person name="Fukano H."/>
            <person name="Kazumi Y."/>
            <person name="Sakagami N."/>
            <person name="Ato M."/>
            <person name="Mitarai S."/>
            <person name="Hoshino Y."/>
        </authorList>
    </citation>
    <scope>NUCLEOTIDE SEQUENCE</scope>
    <source>
        <strain evidence="2">1413</strain>
        <strain evidence="1">SRL2020-028</strain>
    </source>
</reference>
<dbReference type="EMBL" id="BRXE01000093">
    <property type="protein sequence ID" value="GLB85636.1"/>
    <property type="molecule type" value="Genomic_DNA"/>
</dbReference>
<dbReference type="GeneID" id="83632303"/>
<comment type="caution">
    <text evidence="2">The sequence shown here is derived from an EMBL/GenBank/DDBJ whole genome shotgun (WGS) entry which is preliminary data.</text>
</comment>
<dbReference type="Proteomes" id="UP001064782">
    <property type="component" value="Unassembled WGS sequence"/>
</dbReference>
<protein>
    <submittedName>
        <fullName evidence="2">Uncharacterized protein</fullName>
    </submittedName>
</protein>
<organism evidence="2 3">
    <name type="scientific">Mycobacterium kiyosense</name>
    <dbReference type="NCBI Taxonomy" id="2871094"/>
    <lineage>
        <taxon>Bacteria</taxon>
        <taxon>Bacillati</taxon>
        <taxon>Actinomycetota</taxon>
        <taxon>Actinomycetes</taxon>
        <taxon>Mycobacteriales</taxon>
        <taxon>Mycobacteriaceae</taxon>
        <taxon>Mycobacterium</taxon>
    </lineage>
</organism>
<gene>
    <name evidence="2" type="ORF">Mkiyose1413_44990</name>
    <name evidence="1" type="ORF">SRL2020028_48920</name>
</gene>
<dbReference type="Proteomes" id="UP001165663">
    <property type="component" value="Unassembled WGS sequence"/>
</dbReference>